<reference evidence="1" key="3">
    <citation type="journal article" date="2000" name="Genome Res.">
        <title>RIKEN integrated sequence analysis (RISA) system--384-format sequencing pipeline with 384 multicapillary sequencer.</title>
        <authorList>
            <person name="Shibata K."/>
            <person name="Itoh M."/>
            <person name="Aizawa K."/>
            <person name="Nagaoka S."/>
            <person name="Sasaki N."/>
            <person name="Carninci P."/>
            <person name="Konno H."/>
            <person name="Akiyama J."/>
            <person name="Nishi K."/>
            <person name="Kitsunai T."/>
            <person name="Tashiro H."/>
            <person name="Itoh M."/>
            <person name="Sumi N."/>
            <person name="Ishii Y."/>
            <person name="Nakamura S."/>
            <person name="Hazama M."/>
            <person name="Nishine T."/>
            <person name="Harada A."/>
            <person name="Yamamoto R."/>
            <person name="Matsumoto H."/>
            <person name="Sakaguchi S."/>
            <person name="Ikegami T."/>
            <person name="Kashiwagi K."/>
            <person name="Fujiwake S."/>
            <person name="Inoue K."/>
            <person name="Togawa Y."/>
            <person name="Izawa M."/>
            <person name="Ohara E."/>
            <person name="Watahiki M."/>
            <person name="Yoneda Y."/>
            <person name="Ishikawa T."/>
            <person name="Ozawa K."/>
            <person name="Tanaka T."/>
            <person name="Matsuura S."/>
            <person name="Kawai J."/>
            <person name="Okazaki Y."/>
            <person name="Muramatsu M."/>
            <person name="Inoue Y."/>
            <person name="Kira A."/>
            <person name="Hayashizaki Y."/>
        </authorList>
    </citation>
    <scope>NUCLEOTIDE SEQUENCE</scope>
    <source>
        <strain evidence="1">C57BL/6J</strain>
        <tissue evidence="1">Whole body</tissue>
    </source>
</reference>
<gene>
    <name evidence="2" type="primary">Mier2</name>
</gene>
<dbReference type="AGR" id="MGI:1917677"/>
<dbReference type="Antibodypedia" id="42088">
    <property type="antibodies" value="242 antibodies from 23 providers"/>
</dbReference>
<dbReference type="MGI" id="MGI:1917677">
    <property type="gene designation" value="Mier2"/>
</dbReference>
<reference evidence="1" key="6">
    <citation type="journal article" date="2002" name="Nature">
        <title>Analysis of the mouse transcriptome based on functional annotation of 60,770 full-length cDNAs.</title>
        <authorList>
            <consortium name="The FANTOM Consortium and the RIKEN Genome Exploration Research Group Phase I and II Team"/>
        </authorList>
    </citation>
    <scope>NUCLEOTIDE SEQUENCE</scope>
    <source>
        <strain evidence="1">C57BL/6J</strain>
        <tissue evidence="1">Whole body</tissue>
    </source>
</reference>
<reference evidence="1" key="7">
    <citation type="journal article" date="2005" name="Science">
        <title>The Transcriptional Landscape of the Mammalian Genome.</title>
        <authorList>
            <consortium name="The FANTOM Consortium"/>
            <consortium name="Riken Genome Exploration Research Group and Genome Science Group (Genome Network Project Core Group)"/>
        </authorList>
    </citation>
    <scope>NUCLEOTIDE SEQUENCE</scope>
    <source>
        <strain evidence="1">C57BL/6J</strain>
        <tissue evidence="1">Whole body</tissue>
    </source>
</reference>
<dbReference type="EMBL" id="AK012576">
    <property type="protein sequence ID" value="BAB28329.1"/>
    <property type="molecule type" value="mRNA"/>
</dbReference>
<dbReference type="OrthoDB" id="10649866at2759"/>
<accession>Q9CZI4</accession>
<reference evidence="1" key="1">
    <citation type="journal article" date="1999" name="Methods Enzymol.">
        <title>High-efficiency full-length cDNA cloning.</title>
        <authorList>
            <person name="Carninci P."/>
            <person name="Hayashizaki Y."/>
        </authorList>
    </citation>
    <scope>NUCLEOTIDE SEQUENCE</scope>
    <source>
        <strain evidence="1">C57BL/6J</strain>
        <tissue evidence="1">Whole body</tissue>
    </source>
</reference>
<dbReference type="ExpressionAtlas" id="Q9CZI4">
    <property type="expression patterns" value="baseline and differential"/>
</dbReference>
<dbReference type="HOGENOM" id="CLU_1053619_0_0_1"/>
<protein>
    <submittedName>
        <fullName evidence="1">Uncharacterized protein</fullName>
    </submittedName>
</protein>
<dbReference type="VEuPathDB" id="HostDB:ENSMUSG00000042570"/>
<name>Q9CZI4_MOUSE</name>
<reference evidence="1" key="4">
    <citation type="submission" date="2000-07" db="EMBL/GenBank/DDBJ databases">
        <authorList>
            <person name="Adachi J."/>
            <person name="Aizawa K."/>
            <person name="Akahira S."/>
            <person name="Akimura T."/>
            <person name="Arai A."/>
            <person name="Aono H."/>
            <person name="Arakawa T."/>
            <person name="Bono H."/>
            <person name="Carninci P."/>
            <person name="Fukuda S."/>
            <person name="Fukunishi Y."/>
            <person name="Furuno M."/>
            <person name="Hanagaki T."/>
            <person name="Hara A."/>
            <person name="Hayatsu N."/>
            <person name="Hiramoto K."/>
            <person name="Hiraoka T."/>
            <person name="Hori F."/>
            <person name="Imotani K."/>
            <person name="Ishii Y."/>
            <person name="Itoh M."/>
            <person name="Izawa M."/>
            <person name="Kasukawa T."/>
            <person name="Kato H."/>
            <person name="Kawai J."/>
            <person name="Kojima Y."/>
            <person name="Konno H."/>
            <person name="Kouda M."/>
            <person name="Koya S."/>
            <person name="Kurihara C."/>
            <person name="Matsuyama T."/>
            <person name="Miyazaki A."/>
            <person name="Nishi K."/>
            <person name="Nomura K."/>
            <person name="Numazaki R."/>
            <person name="Ohno M."/>
            <person name="Okazaki Y."/>
            <person name="Okido T."/>
            <person name="Owa C."/>
            <person name="Saito H."/>
            <person name="Saito R."/>
            <person name="Sakai C."/>
            <person name="Sakai K."/>
            <person name="Sano H."/>
            <person name="Sasaki D."/>
            <person name="Shibata K."/>
            <person name="Shibata Y."/>
            <person name="Shinagawa A."/>
            <person name="Shiraki T."/>
            <person name="Sogabe Y."/>
            <person name="Suzuki H."/>
            <person name="Tagami M."/>
            <person name="Tagawa A."/>
            <person name="Takahashi F."/>
            <person name="Tanaka T."/>
            <person name="Tejima Y."/>
            <person name="Toya T."/>
            <person name="Yamamura T."/>
            <person name="Yasunishi A."/>
            <person name="Yoshida K."/>
            <person name="Yoshino M."/>
            <person name="Muramatsu M."/>
            <person name="Hayashizaki Y."/>
        </authorList>
    </citation>
    <scope>NUCLEOTIDE SEQUENCE</scope>
    <source>
        <strain evidence="1">C57BL/6J</strain>
        <tissue evidence="1">Whole body</tissue>
    </source>
</reference>
<sequence>MQACVMPSLLQNMVGFSEVARATQTDPRPQRPAPPQPQAATMPWSQPGSWARRGFVPAWSQPPALSQQKLARRCCLGLGQDSSRTSSLCPGTLHRPALSPPQRGCGLQPLLSVGLWGTEPYTSSCGRPFSALGCLHFRKSRTLYPNCLLPALPTLCRGGASASQARRADGLLPSCPSPWGVLGHSSGSTTQPPTCPVGLVSLEAPSRVAGPIQSSASLILFMLVFTIWSGVPGQAAPPGVGRAVLFEPVRLDSTVPRPTEDTVM</sequence>
<reference evidence="1" key="5">
    <citation type="journal article" date="2001" name="Nature">
        <title>Functional annotation of a full-length mouse cDNA collection.</title>
        <authorList>
            <consortium name="The RIKEN Genome Exploration Research Group Phase II Team and the FANTOM Consortium"/>
        </authorList>
    </citation>
    <scope>NUCLEOTIDE SEQUENCE</scope>
    <source>
        <strain evidence="1">C57BL/6J</strain>
        <tissue evidence="1">Whole body</tissue>
    </source>
</reference>
<dbReference type="AlphaFoldDB" id="Q9CZI4"/>
<reference evidence="1" key="8">
    <citation type="journal article" date="2005" name="Science">
        <title>Antisense Transcription in the Mammalian Transcriptome.</title>
        <authorList>
            <consortium name="RIKEN Genome Exploration Research Group and Genome Science Group (Genome Network Project Core Group) and the FANTOM Consortium"/>
        </authorList>
    </citation>
    <scope>NUCLEOTIDE SEQUENCE</scope>
    <source>
        <strain evidence="1">C57BL/6J</strain>
        <tissue evidence="1">Whole body</tissue>
    </source>
</reference>
<evidence type="ECO:0000313" key="2">
    <source>
        <dbReference type="MGI" id="MGI:1917677"/>
    </source>
</evidence>
<proteinExistence type="evidence at transcript level"/>
<organism evidence="1">
    <name type="scientific">Mus musculus</name>
    <name type="common">Mouse</name>
    <dbReference type="NCBI Taxonomy" id="10090"/>
    <lineage>
        <taxon>Eukaryota</taxon>
        <taxon>Metazoa</taxon>
        <taxon>Chordata</taxon>
        <taxon>Craniata</taxon>
        <taxon>Vertebrata</taxon>
        <taxon>Euteleostomi</taxon>
        <taxon>Mammalia</taxon>
        <taxon>Eutheria</taxon>
        <taxon>Euarchontoglires</taxon>
        <taxon>Glires</taxon>
        <taxon>Rodentia</taxon>
        <taxon>Myomorpha</taxon>
        <taxon>Muroidea</taxon>
        <taxon>Muridae</taxon>
        <taxon>Murinae</taxon>
        <taxon>Mus</taxon>
        <taxon>Mus</taxon>
    </lineage>
</organism>
<reference evidence="1" key="2">
    <citation type="journal article" date="2000" name="Genome Res.">
        <title>Normalization and subtraction of cap-trapper-selected cDNAs to prepare full-length cDNA libraries for rapid discovery of new genes.</title>
        <authorList>
            <person name="Carninci P."/>
            <person name="Shibata Y."/>
            <person name="Hayatsu N."/>
            <person name="Sugahara Y."/>
            <person name="Shibata K."/>
            <person name="Itoh M."/>
            <person name="Konno H."/>
            <person name="Okazaki Y."/>
            <person name="Muramatsu M."/>
            <person name="Hayashizaki Y."/>
        </authorList>
    </citation>
    <scope>NUCLEOTIDE SEQUENCE</scope>
    <source>
        <strain evidence="1">C57BL/6J</strain>
        <tissue evidence="1">Whole body</tissue>
    </source>
</reference>
<evidence type="ECO:0000313" key="1">
    <source>
        <dbReference type="EMBL" id="BAB28329.1"/>
    </source>
</evidence>
<dbReference type="Bgee" id="ENSMUSG00000042570">
    <property type="expression patterns" value="Expressed in animal zygote and 142 other cell types or tissues"/>
</dbReference>